<accession>A0A699YX42</accession>
<evidence type="ECO:0008006" key="5">
    <source>
        <dbReference type="Google" id="ProtNLM"/>
    </source>
</evidence>
<keyword evidence="4" id="KW-1185">Reference proteome</keyword>
<evidence type="ECO:0000256" key="2">
    <source>
        <dbReference type="SAM" id="MobiDB-lite"/>
    </source>
</evidence>
<comment type="caution">
    <text evidence="3">The sequence shown here is derived from an EMBL/GenBank/DDBJ whole genome shotgun (WGS) entry which is preliminary data.</text>
</comment>
<dbReference type="Gene3D" id="3.80.10.10">
    <property type="entry name" value="Ribonuclease Inhibitor"/>
    <property type="match status" value="1"/>
</dbReference>
<dbReference type="EMBL" id="BLLF01000415">
    <property type="protein sequence ID" value="GFH11576.1"/>
    <property type="molecule type" value="Genomic_DNA"/>
</dbReference>
<organism evidence="3 4">
    <name type="scientific">Haematococcus lacustris</name>
    <name type="common">Green alga</name>
    <name type="synonym">Haematococcus pluvialis</name>
    <dbReference type="NCBI Taxonomy" id="44745"/>
    <lineage>
        <taxon>Eukaryota</taxon>
        <taxon>Viridiplantae</taxon>
        <taxon>Chlorophyta</taxon>
        <taxon>core chlorophytes</taxon>
        <taxon>Chlorophyceae</taxon>
        <taxon>CS clade</taxon>
        <taxon>Chlamydomonadales</taxon>
        <taxon>Haematococcaceae</taxon>
        <taxon>Haematococcus</taxon>
    </lineage>
</organism>
<proteinExistence type="predicted"/>
<evidence type="ECO:0000313" key="3">
    <source>
        <dbReference type="EMBL" id="GFH11576.1"/>
    </source>
</evidence>
<dbReference type="AlphaFoldDB" id="A0A699YX42"/>
<evidence type="ECO:0000256" key="1">
    <source>
        <dbReference type="ARBA" id="ARBA00004430"/>
    </source>
</evidence>
<sequence length="424" mass="46394">MPDFPIGETGRVALSRTITMVLLRSLSLDEQAGSSLLPPPGPGAETDAQSPQGSGHEGKAEEDSLPRPPPEEPCGSFLPDQCIKLVQGQLIANEAPGVALLHLLSMASVCKQWRQLASELASGTAIAFDGFDNKFSCQLSVQKFRRLQPAQKEQVFHGAAKLLTGYTDVLLSGDGISDRVLQEVALKAGTKIVLAKVQSSSSLTDAGLCSFVTHSRALDTLEIDDLSKQVNGELSRLCACSLNLMCCLLHVGASDSRAGKFLTMLFENCDKLQHLHLSNIPQLNWTMCKEAALRWSEKSLTKLHVRGVNLDVEFGVIISRLPHLRELEVDGPARNIKAASIHCPLLHRVSYQMQSRALLDEALAALGSLKELRQLELIVKHFTLCTEQLRTIGMLPLTELRLDSFIYKQQPTLSRSSYSHVDNE</sequence>
<feature type="non-terminal residue" evidence="3">
    <location>
        <position position="424"/>
    </location>
</feature>
<reference evidence="3 4" key="1">
    <citation type="submission" date="2020-02" db="EMBL/GenBank/DDBJ databases">
        <title>Draft genome sequence of Haematococcus lacustris strain NIES-144.</title>
        <authorList>
            <person name="Morimoto D."/>
            <person name="Nakagawa S."/>
            <person name="Yoshida T."/>
            <person name="Sawayama S."/>
        </authorList>
    </citation>
    <scope>NUCLEOTIDE SEQUENCE [LARGE SCALE GENOMIC DNA]</scope>
    <source>
        <strain evidence="3 4">NIES-144</strain>
    </source>
</reference>
<feature type="compositionally biased region" description="Basic and acidic residues" evidence="2">
    <location>
        <begin position="56"/>
        <end position="65"/>
    </location>
</feature>
<name>A0A699YX42_HAELA</name>
<evidence type="ECO:0000313" key="4">
    <source>
        <dbReference type="Proteomes" id="UP000485058"/>
    </source>
</evidence>
<comment type="subcellular location">
    <subcellularLocation>
        <location evidence="1">Cytoplasm</location>
        <location evidence="1">Cytoskeleton</location>
        <location evidence="1">Cilium axoneme</location>
    </subcellularLocation>
</comment>
<dbReference type="SUPFAM" id="SSF52047">
    <property type="entry name" value="RNI-like"/>
    <property type="match status" value="1"/>
</dbReference>
<feature type="region of interest" description="Disordered" evidence="2">
    <location>
        <begin position="31"/>
        <end position="73"/>
    </location>
</feature>
<dbReference type="InterPro" id="IPR032675">
    <property type="entry name" value="LRR_dom_sf"/>
</dbReference>
<dbReference type="Proteomes" id="UP000485058">
    <property type="component" value="Unassembled WGS sequence"/>
</dbReference>
<gene>
    <name evidence="3" type="ORF">HaLaN_07095</name>
</gene>
<dbReference type="GO" id="GO:0005930">
    <property type="term" value="C:axoneme"/>
    <property type="evidence" value="ECO:0007669"/>
    <property type="project" value="UniProtKB-SubCell"/>
</dbReference>
<protein>
    <recommendedName>
        <fullName evidence="5">F-box domain-containing protein</fullName>
    </recommendedName>
</protein>